<sequence length="188" mass="20607">MEFAASKKYLLMGKSGAGKSTLIRAITRVNIGAQTGRLLINGDPTAKFASIKLVTQAPAVFNASLADNLFMGLPVDDAKLRQLIDLLELDELVRRYGEDADLVEEDLSGGEKQRLALGRALLTKPDVLLLDEFNSALDARLSQKLETYVLGLPCMIFSVMHHLDQTLLPRYNEIITLREGRVAGVKAP</sequence>
<keyword evidence="5" id="KW-1185">Reference proteome</keyword>
<proteinExistence type="predicted"/>
<keyword evidence="2" id="KW-0067">ATP-binding</keyword>
<dbReference type="PATRIC" id="fig|1423730.4.peg.2492"/>
<reference evidence="4 5" key="1">
    <citation type="journal article" date="2015" name="Genome Announc.">
        <title>Expanding the biotechnology potential of lactobacilli through comparative genomics of 213 strains and associated genera.</title>
        <authorList>
            <person name="Sun Z."/>
            <person name="Harris H.M."/>
            <person name="McCann A."/>
            <person name="Guo C."/>
            <person name="Argimon S."/>
            <person name="Zhang W."/>
            <person name="Yang X."/>
            <person name="Jeffery I.B."/>
            <person name="Cooney J.C."/>
            <person name="Kagawa T.F."/>
            <person name="Liu W."/>
            <person name="Song Y."/>
            <person name="Salvetti E."/>
            <person name="Wrobel A."/>
            <person name="Rasinkangas P."/>
            <person name="Parkhill J."/>
            <person name="Rea M.C."/>
            <person name="O'Sullivan O."/>
            <person name="Ritari J."/>
            <person name="Douillard F.P."/>
            <person name="Paul Ross R."/>
            <person name="Yang R."/>
            <person name="Briner A.E."/>
            <person name="Felis G.E."/>
            <person name="de Vos W.M."/>
            <person name="Barrangou R."/>
            <person name="Klaenhammer T.R."/>
            <person name="Caufield P.W."/>
            <person name="Cui Y."/>
            <person name="Zhang H."/>
            <person name="O'Toole P.W."/>
        </authorList>
    </citation>
    <scope>NUCLEOTIDE SEQUENCE [LARGE SCALE GENOMIC DNA]</scope>
    <source>
        <strain evidence="4 5">DSM 22697</strain>
    </source>
</reference>
<evidence type="ECO:0000256" key="2">
    <source>
        <dbReference type="ARBA" id="ARBA00022840"/>
    </source>
</evidence>
<dbReference type="PROSITE" id="PS50893">
    <property type="entry name" value="ABC_TRANSPORTER_2"/>
    <property type="match status" value="1"/>
</dbReference>
<dbReference type="InterPro" id="IPR039421">
    <property type="entry name" value="Type_1_exporter"/>
</dbReference>
<name>A0A0R2EXT4_9LACO</name>
<dbReference type="EMBL" id="AYZJ01000059">
    <property type="protein sequence ID" value="KRN21232.1"/>
    <property type="molecule type" value="Genomic_DNA"/>
</dbReference>
<dbReference type="PROSITE" id="PS00211">
    <property type="entry name" value="ABC_TRANSPORTER_1"/>
    <property type="match status" value="1"/>
</dbReference>
<dbReference type="GO" id="GO:0005524">
    <property type="term" value="F:ATP binding"/>
    <property type="evidence" value="ECO:0007669"/>
    <property type="project" value="UniProtKB-KW"/>
</dbReference>
<dbReference type="Gene3D" id="3.40.50.300">
    <property type="entry name" value="P-loop containing nucleotide triphosphate hydrolases"/>
    <property type="match status" value="1"/>
</dbReference>
<evidence type="ECO:0000313" key="4">
    <source>
        <dbReference type="EMBL" id="KRN21232.1"/>
    </source>
</evidence>
<dbReference type="STRING" id="1423730.FC75_GL002397"/>
<accession>A0A0R2EXT4</accession>
<dbReference type="InterPro" id="IPR017871">
    <property type="entry name" value="ABC_transporter-like_CS"/>
</dbReference>
<comment type="caution">
    <text evidence="4">The sequence shown here is derived from an EMBL/GenBank/DDBJ whole genome shotgun (WGS) entry which is preliminary data.</text>
</comment>
<keyword evidence="1" id="KW-0547">Nucleotide-binding</keyword>
<dbReference type="Pfam" id="PF00005">
    <property type="entry name" value="ABC_tran"/>
    <property type="match status" value="1"/>
</dbReference>
<evidence type="ECO:0000259" key="3">
    <source>
        <dbReference type="PROSITE" id="PS50893"/>
    </source>
</evidence>
<dbReference type="InterPro" id="IPR003593">
    <property type="entry name" value="AAA+_ATPase"/>
</dbReference>
<evidence type="ECO:0000256" key="1">
    <source>
        <dbReference type="ARBA" id="ARBA00022741"/>
    </source>
</evidence>
<organism evidence="4 5">
    <name type="scientific">Lacticaseibacillus camelliae DSM 22697 = JCM 13995</name>
    <dbReference type="NCBI Taxonomy" id="1423730"/>
    <lineage>
        <taxon>Bacteria</taxon>
        <taxon>Bacillati</taxon>
        <taxon>Bacillota</taxon>
        <taxon>Bacilli</taxon>
        <taxon>Lactobacillales</taxon>
        <taxon>Lactobacillaceae</taxon>
        <taxon>Lacticaseibacillus</taxon>
    </lineage>
</organism>
<dbReference type="PANTHER" id="PTHR24221">
    <property type="entry name" value="ATP-BINDING CASSETTE SUB-FAMILY B"/>
    <property type="match status" value="1"/>
</dbReference>
<dbReference type="InterPro" id="IPR027417">
    <property type="entry name" value="P-loop_NTPase"/>
</dbReference>
<dbReference type="RefSeq" id="WP_054665480.1">
    <property type="nucleotide sequence ID" value="NZ_AYZJ01000059.1"/>
</dbReference>
<gene>
    <name evidence="4" type="ORF">FC75_GL002397</name>
</gene>
<dbReference type="SUPFAM" id="SSF52540">
    <property type="entry name" value="P-loop containing nucleoside triphosphate hydrolases"/>
    <property type="match status" value="1"/>
</dbReference>
<dbReference type="GO" id="GO:0016887">
    <property type="term" value="F:ATP hydrolysis activity"/>
    <property type="evidence" value="ECO:0007669"/>
    <property type="project" value="InterPro"/>
</dbReference>
<evidence type="ECO:0000313" key="5">
    <source>
        <dbReference type="Proteomes" id="UP000050865"/>
    </source>
</evidence>
<dbReference type="InterPro" id="IPR003439">
    <property type="entry name" value="ABC_transporter-like_ATP-bd"/>
</dbReference>
<dbReference type="SMART" id="SM00382">
    <property type="entry name" value="AAA"/>
    <property type="match status" value="1"/>
</dbReference>
<dbReference type="Proteomes" id="UP000050865">
    <property type="component" value="Unassembled WGS sequence"/>
</dbReference>
<feature type="domain" description="ABC transporter" evidence="3">
    <location>
        <begin position="1"/>
        <end position="187"/>
    </location>
</feature>
<protein>
    <recommendedName>
        <fullName evidence="3">ABC transporter domain-containing protein</fullName>
    </recommendedName>
</protein>
<dbReference type="AlphaFoldDB" id="A0A0R2EXT4"/>
<dbReference type="PANTHER" id="PTHR24221:SF654">
    <property type="entry name" value="ATP-BINDING CASSETTE SUB-FAMILY B MEMBER 6"/>
    <property type="match status" value="1"/>
</dbReference>
<dbReference type="GO" id="GO:0042626">
    <property type="term" value="F:ATPase-coupled transmembrane transporter activity"/>
    <property type="evidence" value="ECO:0007669"/>
    <property type="project" value="TreeGrafter"/>
</dbReference>